<dbReference type="EMBL" id="QLLK01000002">
    <property type="protein sequence ID" value="RAI94065.1"/>
    <property type="molecule type" value="Genomic_DNA"/>
</dbReference>
<protein>
    <recommendedName>
        <fullName evidence="3">CHAT domain-containing protein</fullName>
    </recommendedName>
</protein>
<organism evidence="1 2">
    <name type="scientific">Algoriphagus yeomjeoni</name>
    <dbReference type="NCBI Taxonomy" id="291403"/>
    <lineage>
        <taxon>Bacteria</taxon>
        <taxon>Pseudomonadati</taxon>
        <taxon>Bacteroidota</taxon>
        <taxon>Cytophagia</taxon>
        <taxon>Cytophagales</taxon>
        <taxon>Cyclobacteriaceae</taxon>
        <taxon>Algoriphagus</taxon>
    </lineage>
</organism>
<sequence length="299" mass="33766">MNKAIVIPESWTIPAGFFVARLNKFQPRFFTISIPDAVYLDSESFLTKLYASVDQHAANSALVVLPHSWAKVNKMQDWPPIVCNEKFRPVVNSIFFADEWKELENALLDFLCDKIDLAPKTHLTCQYQQPYTKMLKLWSEAGAEDFHPGDFYKSEILSAISTMTGNWVYWGHGEANLLRGYGHLEKDELLAHIPAKPLNATLWFTCSTLDKHSTENIALSWYRSGATKCLLASPYKINTEENQMLSAAWLAASKSPPVASIAAVILKLIQQESKEITEVLRNYYLLGNPWVHAGIGNQN</sequence>
<evidence type="ECO:0008006" key="3">
    <source>
        <dbReference type="Google" id="ProtNLM"/>
    </source>
</evidence>
<accession>A0A327PNZ8</accession>
<dbReference type="OrthoDB" id="819558at2"/>
<name>A0A327PNZ8_9BACT</name>
<keyword evidence="2" id="KW-1185">Reference proteome</keyword>
<evidence type="ECO:0000313" key="1">
    <source>
        <dbReference type="EMBL" id="RAI94065.1"/>
    </source>
</evidence>
<evidence type="ECO:0000313" key="2">
    <source>
        <dbReference type="Proteomes" id="UP000249610"/>
    </source>
</evidence>
<gene>
    <name evidence="1" type="ORF">LV83_00972</name>
</gene>
<dbReference type="Proteomes" id="UP000249610">
    <property type="component" value="Unassembled WGS sequence"/>
</dbReference>
<reference evidence="1 2" key="1">
    <citation type="submission" date="2018-06" db="EMBL/GenBank/DDBJ databases">
        <title>Genomic Encyclopedia of Archaeal and Bacterial Type Strains, Phase II (KMG-II): from individual species to whole genera.</title>
        <authorList>
            <person name="Goeker M."/>
        </authorList>
    </citation>
    <scope>NUCLEOTIDE SEQUENCE [LARGE SCALE GENOMIC DNA]</scope>
    <source>
        <strain evidence="1 2">DSM 23446</strain>
    </source>
</reference>
<comment type="caution">
    <text evidence="1">The sequence shown here is derived from an EMBL/GenBank/DDBJ whole genome shotgun (WGS) entry which is preliminary data.</text>
</comment>
<proteinExistence type="predicted"/>
<dbReference type="AlphaFoldDB" id="A0A327PNZ8"/>
<dbReference type="RefSeq" id="WP_111610396.1">
    <property type="nucleotide sequence ID" value="NZ_QLLK01000002.1"/>
</dbReference>